<dbReference type="EMBL" id="JAQGDS010000019">
    <property type="protein sequence ID" value="KAJ6255842.1"/>
    <property type="molecule type" value="Genomic_DNA"/>
</dbReference>
<sequence length="55" mass="5758">MFCCSSGPTSSPTASRVPWNQTAAFPAGISDLFRGVINIEMPATIATAVVEVRNS</sequence>
<reference evidence="1" key="1">
    <citation type="submission" date="2023-01" db="EMBL/GenBank/DDBJ databases">
        <title>The chitinases involved in constricting ring structure development in the nematode-trapping fungus Drechslerella dactyloides.</title>
        <authorList>
            <person name="Wang R."/>
            <person name="Zhang L."/>
            <person name="Tang P."/>
            <person name="Li S."/>
            <person name="Liang L."/>
        </authorList>
    </citation>
    <scope>NUCLEOTIDE SEQUENCE</scope>
    <source>
        <strain evidence="1">YMF1.00031</strain>
    </source>
</reference>
<dbReference type="Proteomes" id="UP001221413">
    <property type="component" value="Unassembled WGS sequence"/>
</dbReference>
<organism evidence="1 2">
    <name type="scientific">Drechslerella dactyloides</name>
    <name type="common">Nematode-trapping fungus</name>
    <name type="synonym">Arthrobotrys dactyloides</name>
    <dbReference type="NCBI Taxonomy" id="74499"/>
    <lineage>
        <taxon>Eukaryota</taxon>
        <taxon>Fungi</taxon>
        <taxon>Dikarya</taxon>
        <taxon>Ascomycota</taxon>
        <taxon>Pezizomycotina</taxon>
        <taxon>Orbiliomycetes</taxon>
        <taxon>Orbiliales</taxon>
        <taxon>Orbiliaceae</taxon>
        <taxon>Drechslerella</taxon>
    </lineage>
</organism>
<evidence type="ECO:0000313" key="2">
    <source>
        <dbReference type="Proteomes" id="UP001221413"/>
    </source>
</evidence>
<keyword evidence="2" id="KW-1185">Reference proteome</keyword>
<protein>
    <submittedName>
        <fullName evidence="1">Uncharacterized protein</fullName>
    </submittedName>
</protein>
<evidence type="ECO:0000313" key="1">
    <source>
        <dbReference type="EMBL" id="KAJ6255842.1"/>
    </source>
</evidence>
<accession>A0AAD6IPI2</accession>
<comment type="caution">
    <text evidence="1">The sequence shown here is derived from an EMBL/GenBank/DDBJ whole genome shotgun (WGS) entry which is preliminary data.</text>
</comment>
<name>A0AAD6IPI2_DREDA</name>
<dbReference type="AlphaFoldDB" id="A0AAD6IPI2"/>
<proteinExistence type="predicted"/>
<gene>
    <name evidence="1" type="ORF">Dda_9452</name>
</gene>